<name>L1MNA0_9CORY</name>
<evidence type="ECO:0000313" key="1">
    <source>
        <dbReference type="EMBL" id="EKX92728.1"/>
    </source>
</evidence>
<accession>L1MNA0</accession>
<sequence>MAKKERELSLCLLPTVAFGGEIVVFETVEVYYTALVRSQFLLKNQVMAIT</sequence>
<comment type="caution">
    <text evidence="1">The sequence shown here is derived from an EMBL/GenBank/DDBJ whole genome shotgun (WGS) entry which is preliminary data.</text>
</comment>
<dbReference type="HOGENOM" id="CLU_3116832_0_0_11"/>
<proteinExistence type="predicted"/>
<reference evidence="1 2" key="1">
    <citation type="submission" date="2012-05" db="EMBL/GenBank/DDBJ databases">
        <authorList>
            <person name="Weinstock G."/>
            <person name="Sodergren E."/>
            <person name="Lobos E.A."/>
            <person name="Fulton L."/>
            <person name="Fulton R."/>
            <person name="Courtney L."/>
            <person name="Fronick C."/>
            <person name="O'Laughlin M."/>
            <person name="Godfrey J."/>
            <person name="Wilson R.M."/>
            <person name="Miner T."/>
            <person name="Farmer C."/>
            <person name="Delehaunty K."/>
            <person name="Cordes M."/>
            <person name="Minx P."/>
            <person name="Tomlinson C."/>
            <person name="Chen J."/>
            <person name="Wollam A."/>
            <person name="Pepin K.H."/>
            <person name="Bhonagiri V."/>
            <person name="Zhang X."/>
            <person name="Suruliraj S."/>
            <person name="Warren W."/>
            <person name="Mitreva M."/>
            <person name="Mardis E.R."/>
            <person name="Wilson R.K."/>
        </authorList>
    </citation>
    <scope>NUCLEOTIDE SEQUENCE [LARGE SCALE GENOMIC DNA]</scope>
    <source>
        <strain evidence="1 2">F0235</strain>
    </source>
</reference>
<gene>
    <name evidence="1" type="ORF">HMPREF9997_00021</name>
</gene>
<dbReference type="Proteomes" id="UP000010445">
    <property type="component" value="Unassembled WGS sequence"/>
</dbReference>
<dbReference type="AlphaFoldDB" id="L1MNA0"/>
<organism evidence="1 2">
    <name type="scientific">Corynebacterium durum F0235</name>
    <dbReference type="NCBI Taxonomy" id="1035195"/>
    <lineage>
        <taxon>Bacteria</taxon>
        <taxon>Bacillati</taxon>
        <taxon>Actinomycetota</taxon>
        <taxon>Actinomycetes</taxon>
        <taxon>Mycobacteriales</taxon>
        <taxon>Corynebacteriaceae</taxon>
        <taxon>Corynebacterium</taxon>
    </lineage>
</organism>
<protein>
    <submittedName>
        <fullName evidence="1">Uncharacterized protein</fullName>
    </submittedName>
</protein>
<dbReference type="STRING" id="1035195.HMPREF9997_00021"/>
<dbReference type="EMBL" id="AMEM01000001">
    <property type="protein sequence ID" value="EKX92728.1"/>
    <property type="molecule type" value="Genomic_DNA"/>
</dbReference>
<keyword evidence="2" id="KW-1185">Reference proteome</keyword>
<evidence type="ECO:0000313" key="2">
    <source>
        <dbReference type="Proteomes" id="UP000010445"/>
    </source>
</evidence>